<dbReference type="AlphaFoldDB" id="A0A5F4W0P0"/>
<reference evidence="1" key="2">
    <citation type="submission" date="2025-08" db="UniProtKB">
        <authorList>
            <consortium name="Ensembl"/>
        </authorList>
    </citation>
    <scope>IDENTIFICATION</scope>
</reference>
<dbReference type="PANTHER" id="PTHR12138:SF154">
    <property type="entry name" value="PROTEIN-SERINE_THREONINE PHOSPHATASE"/>
    <property type="match status" value="1"/>
</dbReference>
<dbReference type="PANTHER" id="PTHR12138">
    <property type="entry name" value="PRIMATE-EXPANDED PROTEIN FAMILY"/>
    <property type="match status" value="1"/>
</dbReference>
<dbReference type="OMA" id="IVEVWSH"/>
<reference evidence="1" key="3">
    <citation type="submission" date="2025-09" db="UniProtKB">
        <authorList>
            <consortium name="Ensembl"/>
        </authorList>
    </citation>
    <scope>IDENTIFICATION</scope>
</reference>
<dbReference type="STRING" id="9483.ENSCJAP00000071290"/>
<organism evidence="1 2">
    <name type="scientific">Callithrix jacchus</name>
    <name type="common">White-tufted-ear marmoset</name>
    <name type="synonym">Simia Jacchus</name>
    <dbReference type="NCBI Taxonomy" id="9483"/>
    <lineage>
        <taxon>Eukaryota</taxon>
        <taxon>Metazoa</taxon>
        <taxon>Chordata</taxon>
        <taxon>Craniata</taxon>
        <taxon>Vertebrata</taxon>
        <taxon>Euteleostomi</taxon>
        <taxon>Mammalia</taxon>
        <taxon>Eutheria</taxon>
        <taxon>Euarchontoglires</taxon>
        <taxon>Primates</taxon>
        <taxon>Haplorrhini</taxon>
        <taxon>Platyrrhini</taxon>
        <taxon>Cebidae</taxon>
        <taxon>Callitrichinae</taxon>
        <taxon>Callithrix</taxon>
        <taxon>Callithrix</taxon>
    </lineage>
</organism>
<sequence length="145" mass="15887">MEKLSSETNWKILGSWVPDLPICMAHRLGTFHQWQAYSRQGLALSPRQECNGAISAHYSLDFLGSTDPPTSASQAAGTTGTHHHVWLIFVLLVETGSCYHAKAGLKLLGSSDPPALASQSSEITDVSHCTRPYNYLLNNSEFLKD</sequence>
<dbReference type="GeneTree" id="ENSGT00940000166143"/>
<reference evidence="1" key="1">
    <citation type="submission" date="2009-03" db="EMBL/GenBank/DDBJ databases">
        <authorList>
            <person name="Warren W."/>
            <person name="Ye L."/>
            <person name="Minx P."/>
            <person name="Worley K."/>
            <person name="Gibbs R."/>
            <person name="Wilson R.K."/>
        </authorList>
    </citation>
    <scope>NUCLEOTIDE SEQUENCE [LARGE SCALE GENOMIC DNA]</scope>
</reference>
<protein>
    <submittedName>
        <fullName evidence="1">Uncharacterized protein</fullName>
    </submittedName>
</protein>
<evidence type="ECO:0000313" key="1">
    <source>
        <dbReference type="Ensembl" id="ENSCJAP00000071290.1"/>
    </source>
</evidence>
<dbReference type="PRINTS" id="PR02045">
    <property type="entry name" value="F138DOMAIN"/>
</dbReference>
<keyword evidence="2" id="KW-1185">Reference proteome</keyword>
<name>A0A5F4W0P0_CALJA</name>
<accession>A0A5F4W0P0</accession>
<dbReference type="Ensembl" id="ENSCJAT00000096778.2">
    <property type="protein sequence ID" value="ENSCJAP00000071290.1"/>
    <property type="gene ID" value="ENSCJAG00000067665.2"/>
</dbReference>
<evidence type="ECO:0000313" key="2">
    <source>
        <dbReference type="Proteomes" id="UP000008225"/>
    </source>
</evidence>
<proteinExistence type="predicted"/>
<dbReference type="InParanoid" id="A0A5F4W0P0"/>
<dbReference type="Proteomes" id="UP000008225">
    <property type="component" value="Chromosome 16"/>
</dbReference>